<dbReference type="CDD" id="cd13547">
    <property type="entry name" value="PBP2_Fbp_like_2"/>
    <property type="match status" value="1"/>
</dbReference>
<dbReference type="PIRSF" id="PIRSF002825">
    <property type="entry name" value="CfbpA"/>
    <property type="match status" value="1"/>
</dbReference>
<dbReference type="GO" id="GO:0030976">
    <property type="term" value="F:thiamine pyrophosphate binding"/>
    <property type="evidence" value="ECO:0007669"/>
    <property type="project" value="TreeGrafter"/>
</dbReference>
<dbReference type="Pfam" id="PF13343">
    <property type="entry name" value="SBP_bac_6"/>
    <property type="match status" value="1"/>
</dbReference>
<dbReference type="EMBL" id="FRFG01000042">
    <property type="protein sequence ID" value="SHO57559.1"/>
    <property type="molecule type" value="Genomic_DNA"/>
</dbReference>
<dbReference type="STRING" id="1117707.VQ7734_03329"/>
<keyword evidence="2" id="KW-0479">Metal-binding</keyword>
<keyword evidence="2" id="KW-0408">Iron</keyword>
<dbReference type="GO" id="GO:0030975">
    <property type="term" value="F:thiamine binding"/>
    <property type="evidence" value="ECO:0007669"/>
    <property type="project" value="TreeGrafter"/>
</dbReference>
<dbReference type="AlphaFoldDB" id="A0A1M7YXZ7"/>
<reference evidence="5" key="1">
    <citation type="submission" date="2016-12" db="EMBL/GenBank/DDBJ databases">
        <authorList>
            <person name="Rodrigo-Torres L."/>
            <person name="Arahal R.D."/>
            <person name="Lucena T."/>
        </authorList>
    </citation>
    <scope>NUCLEOTIDE SEQUENCE [LARGE SCALE GENOMIC DNA]</scope>
</reference>
<dbReference type="InterPro" id="IPR026045">
    <property type="entry name" value="Ferric-bd"/>
</dbReference>
<dbReference type="PANTHER" id="PTHR30006">
    <property type="entry name" value="THIAMINE-BINDING PERIPLASMIC PROTEIN-RELATED"/>
    <property type="match status" value="1"/>
</dbReference>
<protein>
    <submittedName>
        <fullName evidence="4">Phosphoglycerate transport regulatory protein PgtC</fullName>
    </submittedName>
</protein>
<feature type="signal peptide" evidence="3">
    <location>
        <begin position="1"/>
        <end position="21"/>
    </location>
</feature>
<dbReference type="Gene3D" id="3.40.190.10">
    <property type="entry name" value="Periplasmic binding protein-like II"/>
    <property type="match status" value="2"/>
</dbReference>
<dbReference type="SUPFAM" id="SSF53850">
    <property type="entry name" value="Periplasmic binding protein-like II"/>
    <property type="match status" value="1"/>
</dbReference>
<dbReference type="GO" id="GO:0030288">
    <property type="term" value="C:outer membrane-bounded periplasmic space"/>
    <property type="evidence" value="ECO:0007669"/>
    <property type="project" value="TreeGrafter"/>
</dbReference>
<proteinExistence type="predicted"/>
<keyword evidence="5" id="KW-1185">Reference proteome</keyword>
<dbReference type="PANTHER" id="PTHR30006:SF2">
    <property type="entry name" value="ABC TRANSPORTER SUBSTRATE-BINDING PROTEIN"/>
    <property type="match status" value="1"/>
</dbReference>
<sequence length="319" mass="34260">MKLKYFLPVLAVLSISLTVSAETLTVYSAGPKGLSRSLVKGFEKETGTKVNLYQATGGKIMSRYQAEKSNPHVDVMISSSLGHAITLTKAGELLPYQSANAAHVPDSLKTDTYVAQGAAVLAIAYNTRSHVPAPKRWSDLARPEYKNQLTMPDPAKSGSALTLVEGLTEKMGNDAWQLFSDLKTNQILIPGANKAALNPVLQGAKSVVFGAVDYIALGLKAKGESLNVVYPEDGTVLAPRPIMILKSTRHEKLAKRFVDYILSDKGQNKVAGTLILPARTDIPAQRPGFADLNLIQFDSVAAAAHAKTTKARFADIMGR</sequence>
<evidence type="ECO:0000313" key="5">
    <source>
        <dbReference type="Proteomes" id="UP000184600"/>
    </source>
</evidence>
<keyword evidence="1 3" id="KW-0732">Signal</keyword>
<evidence type="ECO:0000313" key="4">
    <source>
        <dbReference type="EMBL" id="SHO57559.1"/>
    </source>
</evidence>
<accession>A0A1M7YXZ7</accession>
<dbReference type="Proteomes" id="UP000184600">
    <property type="component" value="Unassembled WGS sequence"/>
</dbReference>
<dbReference type="OrthoDB" id="305758at2"/>
<organism evidence="4 5">
    <name type="scientific">Vibrio quintilis</name>
    <dbReference type="NCBI Taxonomy" id="1117707"/>
    <lineage>
        <taxon>Bacteria</taxon>
        <taxon>Pseudomonadati</taxon>
        <taxon>Pseudomonadota</taxon>
        <taxon>Gammaproteobacteria</taxon>
        <taxon>Vibrionales</taxon>
        <taxon>Vibrionaceae</taxon>
        <taxon>Vibrio</taxon>
    </lineage>
</organism>
<dbReference type="GO" id="GO:0015888">
    <property type="term" value="P:thiamine transport"/>
    <property type="evidence" value="ECO:0007669"/>
    <property type="project" value="TreeGrafter"/>
</dbReference>
<dbReference type="RefSeq" id="WP_073584632.1">
    <property type="nucleotide sequence ID" value="NZ_AP024897.1"/>
</dbReference>
<evidence type="ECO:0000256" key="3">
    <source>
        <dbReference type="SAM" id="SignalP"/>
    </source>
</evidence>
<evidence type="ECO:0000256" key="2">
    <source>
        <dbReference type="PIRSR" id="PIRSR002825-1"/>
    </source>
</evidence>
<gene>
    <name evidence="4" type="primary">pgtC</name>
    <name evidence="4" type="ORF">VQ7734_03329</name>
</gene>
<dbReference type="GO" id="GO:0046872">
    <property type="term" value="F:metal ion binding"/>
    <property type="evidence" value="ECO:0007669"/>
    <property type="project" value="UniProtKB-KW"/>
</dbReference>
<feature type="chain" id="PRO_5012997787" evidence="3">
    <location>
        <begin position="22"/>
        <end position="319"/>
    </location>
</feature>
<evidence type="ECO:0000256" key="1">
    <source>
        <dbReference type="ARBA" id="ARBA00022729"/>
    </source>
</evidence>
<name>A0A1M7YXZ7_9VIBR</name>
<feature type="binding site" evidence="2">
    <location>
        <position position="214"/>
    </location>
    <ligand>
        <name>Fe cation</name>
        <dbReference type="ChEBI" id="CHEBI:24875"/>
    </ligand>
</feature>